<dbReference type="GO" id="GO:0005840">
    <property type="term" value="C:ribosome"/>
    <property type="evidence" value="ECO:0007669"/>
    <property type="project" value="UniProtKB-KW"/>
</dbReference>
<keyword evidence="3" id="KW-0687">Ribonucleoprotein</keyword>
<dbReference type="Proteomes" id="UP000095287">
    <property type="component" value="Unplaced"/>
</dbReference>
<dbReference type="AlphaFoldDB" id="A0A1I7ZYL8"/>
<reference evidence="5" key="1">
    <citation type="submission" date="2016-11" db="UniProtKB">
        <authorList>
            <consortium name="WormBaseParasite"/>
        </authorList>
    </citation>
    <scope>IDENTIFICATION</scope>
</reference>
<keyword evidence="2" id="KW-0689">Ribosomal protein</keyword>
<evidence type="ECO:0000313" key="4">
    <source>
        <dbReference type="Proteomes" id="UP000095287"/>
    </source>
</evidence>
<evidence type="ECO:0000256" key="1">
    <source>
        <dbReference type="ARBA" id="ARBA00007596"/>
    </source>
</evidence>
<keyword evidence="4" id="KW-1185">Reference proteome</keyword>
<protein>
    <submittedName>
        <fullName evidence="5">39S ribosomal protein L33, mitochondrial</fullName>
    </submittedName>
</protein>
<evidence type="ECO:0000256" key="3">
    <source>
        <dbReference type="ARBA" id="ARBA00023274"/>
    </source>
</evidence>
<evidence type="ECO:0000313" key="5">
    <source>
        <dbReference type="WBParaSite" id="L893_g31061.t1"/>
    </source>
</evidence>
<dbReference type="InterPro" id="IPR038584">
    <property type="entry name" value="Ribosomal_bL33_sf"/>
</dbReference>
<evidence type="ECO:0000256" key="2">
    <source>
        <dbReference type="ARBA" id="ARBA00022980"/>
    </source>
</evidence>
<dbReference type="Gene3D" id="2.20.28.120">
    <property type="entry name" value="Ribosomal protein L33"/>
    <property type="match status" value="1"/>
</dbReference>
<organism evidence="4 5">
    <name type="scientific">Steinernema glaseri</name>
    <dbReference type="NCBI Taxonomy" id="37863"/>
    <lineage>
        <taxon>Eukaryota</taxon>
        <taxon>Metazoa</taxon>
        <taxon>Ecdysozoa</taxon>
        <taxon>Nematoda</taxon>
        <taxon>Chromadorea</taxon>
        <taxon>Rhabditida</taxon>
        <taxon>Tylenchina</taxon>
        <taxon>Panagrolaimomorpha</taxon>
        <taxon>Strongyloidoidea</taxon>
        <taxon>Steinernematidae</taxon>
        <taxon>Steinernema</taxon>
    </lineage>
</organism>
<proteinExistence type="inferred from homology"/>
<dbReference type="WBParaSite" id="L893_g31061.t1">
    <property type="protein sequence ID" value="L893_g31061.t1"/>
    <property type="gene ID" value="L893_g31061"/>
</dbReference>
<accession>A0A1I7ZYL8</accession>
<name>A0A1I7ZYL8_9BILA</name>
<sequence length="71" mass="8102">MGAKSKYVIVQLASVISGSTRVWVRERMAEKFSGIFFDPAIGRECLFEESKRVKGKAELSKKVKEMYNIEN</sequence>
<dbReference type="GO" id="GO:1990904">
    <property type="term" value="C:ribonucleoprotein complex"/>
    <property type="evidence" value="ECO:0007669"/>
    <property type="project" value="UniProtKB-KW"/>
</dbReference>
<comment type="similarity">
    <text evidence="1">Belongs to the bacterial ribosomal protein bL33 family.</text>
</comment>